<comment type="caution">
    <text evidence="1">The sequence shown here is derived from an EMBL/GenBank/DDBJ whole genome shotgun (WGS) entry which is preliminary data.</text>
</comment>
<dbReference type="Gene3D" id="1.10.10.10">
    <property type="entry name" value="Winged helix-like DNA-binding domain superfamily/Winged helix DNA-binding domain"/>
    <property type="match status" value="1"/>
</dbReference>
<gene>
    <name evidence="1" type="ORF">EGH23_18990</name>
</gene>
<evidence type="ECO:0000313" key="2">
    <source>
        <dbReference type="Proteomes" id="UP001430455"/>
    </source>
</evidence>
<dbReference type="Proteomes" id="UP001430455">
    <property type="component" value="Unassembled WGS sequence"/>
</dbReference>
<dbReference type="AlphaFoldDB" id="A0AAW4PGL5"/>
<evidence type="ECO:0000313" key="1">
    <source>
        <dbReference type="EMBL" id="MBX0296969.1"/>
    </source>
</evidence>
<dbReference type="InterPro" id="IPR036388">
    <property type="entry name" value="WH-like_DNA-bd_sf"/>
</dbReference>
<name>A0AAW4PGL5_9EURY</name>
<dbReference type="SUPFAM" id="SSF46785">
    <property type="entry name" value="Winged helix' DNA-binding domain"/>
    <property type="match status" value="1"/>
</dbReference>
<reference evidence="1 2" key="1">
    <citation type="submission" date="2021-06" db="EMBL/GenBank/DDBJ databases">
        <title>Halomicroarcula sp. a new haloarchaeum isolated from saline soil.</title>
        <authorList>
            <person name="Duran-Viseras A."/>
            <person name="Sanchez-Porro C."/>
            <person name="Ventosa A."/>
        </authorList>
    </citation>
    <scope>NUCLEOTIDE SEQUENCE [LARGE SCALE GENOMIC DNA]</scope>
    <source>
        <strain evidence="1 2">F27</strain>
    </source>
</reference>
<organism evidence="1 2">
    <name type="scientific">Haloarcula nitratireducens</name>
    <dbReference type="NCBI Taxonomy" id="2487749"/>
    <lineage>
        <taxon>Archaea</taxon>
        <taxon>Methanobacteriati</taxon>
        <taxon>Methanobacteriota</taxon>
        <taxon>Stenosarchaea group</taxon>
        <taxon>Halobacteria</taxon>
        <taxon>Halobacteriales</taxon>
        <taxon>Haloarculaceae</taxon>
        <taxon>Haloarcula</taxon>
    </lineage>
</organism>
<dbReference type="InterPro" id="IPR036390">
    <property type="entry name" value="WH_DNA-bd_sf"/>
</dbReference>
<sequence>MSSPHGNQLVSDRELIETFDEIKGPFVTASELENRLPITRTAIHKRLQKLHREGKIDRKKPTQHMIGWWQKEN</sequence>
<proteinExistence type="predicted"/>
<protein>
    <submittedName>
        <fullName evidence="1">HTH domain-containing protein</fullName>
    </submittedName>
</protein>
<keyword evidence="2" id="KW-1185">Reference proteome</keyword>
<dbReference type="EMBL" id="RKLT01000012">
    <property type="protein sequence ID" value="MBX0296969.1"/>
    <property type="molecule type" value="Genomic_DNA"/>
</dbReference>
<accession>A0AAW4PGL5</accession>